<keyword evidence="3" id="KW-1185">Reference proteome</keyword>
<keyword evidence="1" id="KW-0175">Coiled coil</keyword>
<gene>
    <name evidence="2" type="ORF">SAMN05444362_12013</name>
</gene>
<evidence type="ECO:0000313" key="2">
    <source>
        <dbReference type="EMBL" id="SHG28499.1"/>
    </source>
</evidence>
<organism evidence="2 3">
    <name type="scientific">Dysgonomonas macrotermitis</name>
    <dbReference type="NCBI Taxonomy" id="1346286"/>
    <lineage>
        <taxon>Bacteria</taxon>
        <taxon>Pseudomonadati</taxon>
        <taxon>Bacteroidota</taxon>
        <taxon>Bacteroidia</taxon>
        <taxon>Bacteroidales</taxon>
        <taxon>Dysgonomonadaceae</taxon>
        <taxon>Dysgonomonas</taxon>
    </lineage>
</organism>
<protein>
    <submittedName>
        <fullName evidence="2">Uncharacterized protein</fullName>
    </submittedName>
</protein>
<accession>A0A1M5IKC2</accession>
<evidence type="ECO:0000313" key="3">
    <source>
        <dbReference type="Proteomes" id="UP000184480"/>
    </source>
</evidence>
<name>A0A1M5IKC2_9BACT</name>
<dbReference type="Proteomes" id="UP000184480">
    <property type="component" value="Unassembled WGS sequence"/>
</dbReference>
<dbReference type="RefSeq" id="WP_062184412.1">
    <property type="nucleotide sequence ID" value="NZ_BBXL01000027.1"/>
</dbReference>
<feature type="coiled-coil region" evidence="1">
    <location>
        <begin position="272"/>
        <end position="346"/>
    </location>
</feature>
<proteinExistence type="predicted"/>
<reference evidence="3" key="1">
    <citation type="submission" date="2016-11" db="EMBL/GenBank/DDBJ databases">
        <authorList>
            <person name="Varghese N."/>
            <person name="Submissions S."/>
        </authorList>
    </citation>
    <scope>NUCLEOTIDE SEQUENCE [LARGE SCALE GENOMIC DNA]</scope>
    <source>
        <strain evidence="3">DSM 27370</strain>
    </source>
</reference>
<evidence type="ECO:0000256" key="1">
    <source>
        <dbReference type="SAM" id="Coils"/>
    </source>
</evidence>
<dbReference type="OrthoDB" id="9781481at2"/>
<dbReference type="STRING" id="1346286.SAMN05444362_12013"/>
<dbReference type="EMBL" id="FQUC01000020">
    <property type="protein sequence ID" value="SHG28499.1"/>
    <property type="molecule type" value="Genomic_DNA"/>
</dbReference>
<dbReference type="AlphaFoldDB" id="A0A1M5IKC2"/>
<sequence>MSDFDYKLHKIIGVARKKSQESLHASIYPLGYQDGNYHFQPFSRDMQKNIFLHNGTVFGYKFRDHLTDELIILHIRENEVKDDPSKDVYSADYETPIIKYDHTPIININKSGLREAIKQGQCNSYYKVGNRIYYITDADSKKGIVKYWPIEDGLFDTNNNMCRFGDDVYLIRGDIKYPFKYSDILTNEEIIKYIIDLIKQYNIDPEKHNEISDDLINVLGVPTDILNFRFDAFKELLPSIVLTQKNILDLASNPILSDVLQRSIKEYEDEYIKTYEEHNRETIKKIENAKVQKLKEVGDECLRIEKEHIAKINLIKEDIKAQELKLKQIIDKIKTKEAKADTIEQRFIDIEEHKNRLIEDFSIIRDVIGGHNQNPRISSTIINIESVTCSGEQITEFDDFCNHLTSHLSKSCFSYDSATELSKNLVRLFVAKNRLNREIAVILLPSLLIFKSLIDAIGQYKLRSISVGANWKSFDDLYCSGLENMLISANNNPEEIHILLLQNMNLSYIPSYMQPINDILIGISRKLPGDHNVVGFPSNLWIFGTRTAINEEAIPISKSNIEEYGCVEFKDYAYSEDEAAVIVCNKFITMEFVNSQREEGRRYKSYPDSYLD</sequence>